<dbReference type="PANTHER" id="PTHR30086">
    <property type="entry name" value="ARGININE EXPORTER PROTEIN ARGO"/>
    <property type="match status" value="1"/>
</dbReference>
<feature type="transmembrane region" description="Helical" evidence="6">
    <location>
        <begin position="78"/>
        <end position="97"/>
    </location>
</feature>
<feature type="transmembrane region" description="Helical" evidence="6">
    <location>
        <begin position="6"/>
        <end position="24"/>
    </location>
</feature>
<dbReference type="PANTHER" id="PTHR30086:SF20">
    <property type="entry name" value="ARGININE EXPORTER PROTEIN ARGO-RELATED"/>
    <property type="match status" value="1"/>
</dbReference>
<protein>
    <submittedName>
        <fullName evidence="7">LysE family transporter</fullName>
    </submittedName>
</protein>
<gene>
    <name evidence="7" type="ORF">ACBP88_12905</name>
</gene>
<name>A0ABV4IEQ8_9BURK</name>
<evidence type="ECO:0000256" key="3">
    <source>
        <dbReference type="ARBA" id="ARBA00022692"/>
    </source>
</evidence>
<sequence length="107" mass="11207">MKLSFPPLWPTLLAMGNFALVGAITPGPRNVLALRHGCQRARQPALGYVLVGVLGASLSYGAVVACIGLASAPLLQQLAQLAQAAQWLCAAYLLWLARAEHTASSRG</sequence>
<comment type="caution">
    <text evidence="7">The sequence shown here is derived from an EMBL/GenBank/DDBJ whole genome shotgun (WGS) entry which is preliminary data.</text>
</comment>
<dbReference type="InterPro" id="IPR001123">
    <property type="entry name" value="LeuE-type"/>
</dbReference>
<feature type="transmembrane region" description="Helical" evidence="6">
    <location>
        <begin position="45"/>
        <end position="72"/>
    </location>
</feature>
<organism evidence="7 8">
    <name type="scientific">Comamonas jiangduensis</name>
    <dbReference type="NCBI Taxonomy" id="1194168"/>
    <lineage>
        <taxon>Bacteria</taxon>
        <taxon>Pseudomonadati</taxon>
        <taxon>Pseudomonadota</taxon>
        <taxon>Betaproteobacteria</taxon>
        <taxon>Burkholderiales</taxon>
        <taxon>Comamonadaceae</taxon>
        <taxon>Comamonas</taxon>
    </lineage>
</organism>
<dbReference type="EMBL" id="JBGJLR010000015">
    <property type="protein sequence ID" value="MEZ2740334.1"/>
    <property type="molecule type" value="Genomic_DNA"/>
</dbReference>
<keyword evidence="8" id="KW-1185">Reference proteome</keyword>
<evidence type="ECO:0000313" key="8">
    <source>
        <dbReference type="Proteomes" id="UP001567350"/>
    </source>
</evidence>
<accession>A0ABV4IEQ8</accession>
<evidence type="ECO:0000256" key="6">
    <source>
        <dbReference type="SAM" id="Phobius"/>
    </source>
</evidence>
<keyword evidence="2" id="KW-1003">Cell membrane</keyword>
<keyword evidence="3 6" id="KW-0812">Transmembrane</keyword>
<dbReference type="Proteomes" id="UP001567350">
    <property type="component" value="Unassembled WGS sequence"/>
</dbReference>
<evidence type="ECO:0000313" key="7">
    <source>
        <dbReference type="EMBL" id="MEZ2740334.1"/>
    </source>
</evidence>
<dbReference type="RefSeq" id="WP_370893133.1">
    <property type="nucleotide sequence ID" value="NZ_JBGJLR010000015.1"/>
</dbReference>
<dbReference type="Pfam" id="PF01810">
    <property type="entry name" value="LysE"/>
    <property type="match status" value="1"/>
</dbReference>
<comment type="subcellular location">
    <subcellularLocation>
        <location evidence="1">Cell membrane</location>
        <topology evidence="1">Multi-pass membrane protein</topology>
    </subcellularLocation>
</comment>
<evidence type="ECO:0000256" key="4">
    <source>
        <dbReference type="ARBA" id="ARBA00022989"/>
    </source>
</evidence>
<keyword evidence="5 6" id="KW-0472">Membrane</keyword>
<proteinExistence type="predicted"/>
<evidence type="ECO:0000256" key="5">
    <source>
        <dbReference type="ARBA" id="ARBA00023136"/>
    </source>
</evidence>
<reference evidence="7 8" key="1">
    <citation type="submission" date="2024-08" db="EMBL/GenBank/DDBJ databases">
        <authorList>
            <person name="Feng Z."/>
            <person name="Ronholm J."/>
        </authorList>
    </citation>
    <scope>NUCLEOTIDE SEQUENCE [LARGE SCALE GENOMIC DNA]</scope>
    <source>
        <strain evidence="7 8">4-AB0-8</strain>
    </source>
</reference>
<evidence type="ECO:0000256" key="2">
    <source>
        <dbReference type="ARBA" id="ARBA00022475"/>
    </source>
</evidence>
<evidence type="ECO:0000256" key="1">
    <source>
        <dbReference type="ARBA" id="ARBA00004651"/>
    </source>
</evidence>
<keyword evidence="4 6" id="KW-1133">Transmembrane helix</keyword>